<sequence>FEGCTIAGKKSDKVVSDDLLKDEIVSEQLTRDWQASSCGLRPGFYSY</sequence>
<organism evidence="1 2">
    <name type="scientific">Trifolium medium</name>
    <dbReference type="NCBI Taxonomy" id="97028"/>
    <lineage>
        <taxon>Eukaryota</taxon>
        <taxon>Viridiplantae</taxon>
        <taxon>Streptophyta</taxon>
        <taxon>Embryophyta</taxon>
        <taxon>Tracheophyta</taxon>
        <taxon>Spermatophyta</taxon>
        <taxon>Magnoliopsida</taxon>
        <taxon>eudicotyledons</taxon>
        <taxon>Gunneridae</taxon>
        <taxon>Pentapetalae</taxon>
        <taxon>rosids</taxon>
        <taxon>fabids</taxon>
        <taxon>Fabales</taxon>
        <taxon>Fabaceae</taxon>
        <taxon>Papilionoideae</taxon>
        <taxon>50 kb inversion clade</taxon>
        <taxon>NPAAA clade</taxon>
        <taxon>Hologalegina</taxon>
        <taxon>IRL clade</taxon>
        <taxon>Trifolieae</taxon>
        <taxon>Trifolium</taxon>
    </lineage>
</organism>
<proteinExistence type="predicted"/>
<protein>
    <submittedName>
        <fullName evidence="1">Uncharacterized protein</fullName>
    </submittedName>
</protein>
<accession>A0A392NPJ6</accession>
<keyword evidence="2" id="KW-1185">Reference proteome</keyword>
<name>A0A392NPJ6_9FABA</name>
<evidence type="ECO:0000313" key="1">
    <source>
        <dbReference type="EMBL" id="MCI01733.1"/>
    </source>
</evidence>
<reference evidence="1 2" key="1">
    <citation type="journal article" date="2018" name="Front. Plant Sci.">
        <title>Red Clover (Trifolium pratense) and Zigzag Clover (T. medium) - A Picture of Genomic Similarities and Differences.</title>
        <authorList>
            <person name="Dluhosova J."/>
            <person name="Istvanek J."/>
            <person name="Nedelnik J."/>
            <person name="Repkova J."/>
        </authorList>
    </citation>
    <scope>NUCLEOTIDE SEQUENCE [LARGE SCALE GENOMIC DNA]</scope>
    <source>
        <strain evidence="2">cv. 10/8</strain>
        <tissue evidence="1">Leaf</tissue>
    </source>
</reference>
<feature type="non-terminal residue" evidence="1">
    <location>
        <position position="1"/>
    </location>
</feature>
<dbReference type="AlphaFoldDB" id="A0A392NPJ6"/>
<dbReference type="Proteomes" id="UP000265520">
    <property type="component" value="Unassembled WGS sequence"/>
</dbReference>
<evidence type="ECO:0000313" key="2">
    <source>
        <dbReference type="Proteomes" id="UP000265520"/>
    </source>
</evidence>
<gene>
    <name evidence="1" type="ORF">A2U01_0022760</name>
</gene>
<dbReference type="EMBL" id="LXQA010046937">
    <property type="protein sequence ID" value="MCI01733.1"/>
    <property type="molecule type" value="Genomic_DNA"/>
</dbReference>
<comment type="caution">
    <text evidence="1">The sequence shown here is derived from an EMBL/GenBank/DDBJ whole genome shotgun (WGS) entry which is preliminary data.</text>
</comment>